<dbReference type="Proteomes" id="UP000005933">
    <property type="component" value="Unassembled WGS sequence"/>
</dbReference>
<organism evidence="1 2">
    <name type="scientific">Ralstonia solanacearum (strain UW551)</name>
    <dbReference type="NCBI Taxonomy" id="342110"/>
    <lineage>
        <taxon>Bacteria</taxon>
        <taxon>Pseudomonadati</taxon>
        <taxon>Pseudomonadota</taxon>
        <taxon>Betaproteobacteria</taxon>
        <taxon>Burkholderiales</taxon>
        <taxon>Burkholderiaceae</taxon>
        <taxon>Ralstonia</taxon>
        <taxon>Ralstonia solanacearum species complex</taxon>
    </lineage>
</organism>
<name>A0AB33VEZ2_RALSU</name>
<comment type="caution">
    <text evidence="1">The sequence shown here is derived from an EMBL/GenBank/DDBJ whole genome shotgun (WGS) entry which is preliminary data.</text>
</comment>
<dbReference type="EMBL" id="AAKL01000019">
    <property type="protein sequence ID" value="EAP73088.1"/>
    <property type="molecule type" value="Genomic_DNA"/>
</dbReference>
<reference evidence="1 2" key="1">
    <citation type="journal article" date="2006" name="Mol. Plant Microbe Interact.">
        <title>Identification of open reading frames unique to a select agent: Ralstonia solanacearum race 3 biovar 2.</title>
        <authorList>
            <person name="Gabriel D.W."/>
            <person name="Allen C."/>
            <person name="Schell M."/>
            <person name="Denny T.P."/>
            <person name="Greenberg J.T."/>
            <person name="Duan Y.P."/>
            <person name="Flores-Cruz Z."/>
            <person name="Huang Q."/>
            <person name="Clifford J.M."/>
            <person name="Presting G."/>
            <person name="Gonzalez E.T."/>
            <person name="Reddy J."/>
            <person name="Elphinstone J."/>
            <person name="Swanson J."/>
            <person name="Yao J."/>
            <person name="Mulholland V."/>
            <person name="Liu L."/>
            <person name="Farmerie W."/>
            <person name="Patnaikuni M."/>
            <person name="Balogh B."/>
            <person name="Norman D."/>
            <person name="Alvarez A."/>
            <person name="Castillo J.A."/>
            <person name="Jones J."/>
            <person name="Saddler G."/>
            <person name="Walunas T."/>
            <person name="Zhukov A."/>
            <person name="Mikhailova N."/>
        </authorList>
    </citation>
    <scope>NUCLEOTIDE SEQUENCE [LARGE SCALE GENOMIC DNA]</scope>
    <source>
        <strain evidence="1 2">UW551</strain>
    </source>
</reference>
<accession>A0AB33VEZ2</accession>
<proteinExistence type="predicted"/>
<sequence>MRCGPGCYLRCHHAQLLPQHDRLADLPARSRKRWHLRPAEPALVVTFRLENPCLRAGIATAEHACCHACLGTERRVAVVSHTRATQIWSAGFELAQRRR</sequence>
<evidence type="ECO:0000313" key="1">
    <source>
        <dbReference type="EMBL" id="EAP73088.1"/>
    </source>
</evidence>
<dbReference type="AlphaFoldDB" id="A0AB33VEZ2"/>
<protein>
    <submittedName>
        <fullName evidence="1">Uncharacterized protein</fullName>
    </submittedName>
</protein>
<gene>
    <name evidence="1" type="ORF">RRSL_02883</name>
</gene>
<evidence type="ECO:0000313" key="2">
    <source>
        <dbReference type="Proteomes" id="UP000005933"/>
    </source>
</evidence>